<dbReference type="Pfam" id="PF01532">
    <property type="entry name" value="Glyco_hydro_47"/>
    <property type="match status" value="1"/>
</dbReference>
<feature type="active site" evidence="15">
    <location>
        <position position="400"/>
    </location>
</feature>
<comment type="function">
    <text evidence="13">Involved in the maturation of Asn-linked oligosaccharides. Progressively trim alpha-1,2-linked mannose residues from Man(9)GlcNAc(2) to produce Man(5)GlcNAc(2).</text>
</comment>
<evidence type="ECO:0000256" key="12">
    <source>
        <dbReference type="ARBA" id="ARBA00048605"/>
    </source>
</evidence>
<dbReference type="InterPro" id="IPR001382">
    <property type="entry name" value="Glyco_hydro_47"/>
</dbReference>
<comment type="pathway">
    <text evidence="2">Protein modification; protein glycosylation.</text>
</comment>
<evidence type="ECO:0000256" key="18">
    <source>
        <dbReference type="RuleBase" id="RU361193"/>
    </source>
</evidence>
<evidence type="ECO:0000256" key="1">
    <source>
        <dbReference type="ARBA" id="ARBA00001913"/>
    </source>
</evidence>
<dbReference type="InterPro" id="IPR036026">
    <property type="entry name" value="Seven-hairpin_glycosidases"/>
</dbReference>
<dbReference type="GO" id="GO:0005783">
    <property type="term" value="C:endoplasmic reticulum"/>
    <property type="evidence" value="ECO:0007669"/>
    <property type="project" value="TreeGrafter"/>
</dbReference>
<protein>
    <recommendedName>
        <fullName evidence="18">alpha-1,2-Mannosidase</fullName>
        <ecNumber evidence="18">3.2.1.-</ecNumber>
    </recommendedName>
</protein>
<keyword evidence="20" id="KW-1133">Transmembrane helix</keyword>
<evidence type="ECO:0000256" key="8">
    <source>
        <dbReference type="ARBA" id="ARBA00023136"/>
    </source>
</evidence>
<evidence type="ECO:0000256" key="10">
    <source>
        <dbReference type="ARBA" id="ARBA00023295"/>
    </source>
</evidence>
<dbReference type="InterPro" id="IPR012341">
    <property type="entry name" value="6hp_glycosidase-like_sf"/>
</dbReference>
<evidence type="ECO:0000256" key="11">
    <source>
        <dbReference type="ARBA" id="ARBA00047669"/>
    </source>
</evidence>
<dbReference type="FunFam" id="1.50.10.10:FF:000002">
    <property type="entry name" value="alpha-1,2-Mannosidase"/>
    <property type="match status" value="1"/>
</dbReference>
<dbReference type="GO" id="GO:0000139">
    <property type="term" value="C:Golgi membrane"/>
    <property type="evidence" value="ECO:0007669"/>
    <property type="project" value="TreeGrafter"/>
</dbReference>
<sequence length="637" mass="72316">MAAYVLPVSQKFINGVPVPQGRKTLRLKEKYIILLVFVTFGLVCFGAFFFLPDLRDRVRLNNIRGVDEMMIPRRGIDKGQVIKHDDEHVHLNDEKLKFKEQVNRDVNIAKIGKKLNISEHDAANIKKSIDSEKEKIANLRKEEERRKAEEEKEKEREVETEHEGGEGGQGGAPSDPEVKKKRDKVREMMKHAWDNYEKYAWGANELRPISKRGHSASIFGSLSLGATIIDAADTLYIMELMDEYQKARDWIATSFTFDGANELSAFETNIRFVGGLLSLYALTGDSMYKRKAISVADKLLPAFNTPSGIPQSMVNTKTGSARNWGWASGGCSILAEFGSFHLEFVYLSEISGNSVYKDKVMKIREVLNSIEKPNGLYPNYLNPRTGRWGQSHTAIGALGDSFYEYLIKSWLQSGKKDDLAKKMYDEAVQAIVDKLVKVSPGGLTYVAEYKSGRLENKMDHLGCFAGGMFALGAKYSDNEEKYLNLGAGISNTCHESYVRSETKLGPEAFRFDGNTEAKSIRQNEKYYILRPEVVETHFYMWRLTKEDKYRDWNWEAVQALEKHCRVDGGYTGVRDVYQSSPSQDDVQQSFFLAEALKYLYLTFSDDSLIPLDKWVFNTEAHPLPIQGANTVIEKKEK</sequence>
<accession>A0A8W8JPH4</accession>
<comment type="cofactor">
    <cofactor evidence="1 16">
        <name>Ca(2+)</name>
        <dbReference type="ChEBI" id="CHEBI:29108"/>
    </cofactor>
</comment>
<keyword evidence="4 20" id="KW-0812">Transmembrane</keyword>
<evidence type="ECO:0000256" key="13">
    <source>
        <dbReference type="ARBA" id="ARBA00054774"/>
    </source>
</evidence>
<evidence type="ECO:0000256" key="14">
    <source>
        <dbReference type="ARBA" id="ARBA00060399"/>
    </source>
</evidence>
<feature type="disulfide bond" evidence="17">
    <location>
        <begin position="463"/>
        <end position="493"/>
    </location>
</feature>
<evidence type="ECO:0000256" key="19">
    <source>
        <dbReference type="SAM" id="MobiDB-lite"/>
    </source>
</evidence>
<dbReference type="InterPro" id="IPR050749">
    <property type="entry name" value="Glycosyl_Hydrolase_47"/>
</dbReference>
<feature type="region of interest" description="Disordered" evidence="19">
    <location>
        <begin position="137"/>
        <end position="180"/>
    </location>
</feature>
<keyword evidence="5 18" id="KW-0378">Hydrolase</keyword>
<evidence type="ECO:0000313" key="22">
    <source>
        <dbReference type="Proteomes" id="UP000005408"/>
    </source>
</evidence>
<dbReference type="PANTHER" id="PTHR11742:SF6">
    <property type="entry name" value="MANNOSYL-OLIGOSACCHARIDE ALPHA-1,2-MANNOSIDASE IA-RELATED"/>
    <property type="match status" value="1"/>
</dbReference>
<comment type="subcellular location">
    <subcellularLocation>
        <location evidence="14">Endomembrane system</location>
        <topology evidence="14">Single-pass type II membrane protein</topology>
    </subcellularLocation>
</comment>
<organism evidence="21 22">
    <name type="scientific">Magallana gigas</name>
    <name type="common">Pacific oyster</name>
    <name type="synonym">Crassostrea gigas</name>
    <dbReference type="NCBI Taxonomy" id="29159"/>
    <lineage>
        <taxon>Eukaryota</taxon>
        <taxon>Metazoa</taxon>
        <taxon>Spiralia</taxon>
        <taxon>Lophotrochozoa</taxon>
        <taxon>Mollusca</taxon>
        <taxon>Bivalvia</taxon>
        <taxon>Autobranchia</taxon>
        <taxon>Pteriomorphia</taxon>
        <taxon>Ostreida</taxon>
        <taxon>Ostreoidea</taxon>
        <taxon>Ostreidae</taxon>
        <taxon>Magallana</taxon>
    </lineage>
</organism>
<evidence type="ECO:0000256" key="9">
    <source>
        <dbReference type="ARBA" id="ARBA00023157"/>
    </source>
</evidence>
<keyword evidence="7" id="KW-0735">Signal-anchor</keyword>
<dbReference type="GO" id="GO:0005509">
    <property type="term" value="F:calcium ion binding"/>
    <property type="evidence" value="ECO:0007669"/>
    <property type="project" value="InterPro"/>
</dbReference>
<evidence type="ECO:0000256" key="16">
    <source>
        <dbReference type="PIRSR" id="PIRSR601382-2"/>
    </source>
</evidence>
<evidence type="ECO:0000256" key="4">
    <source>
        <dbReference type="ARBA" id="ARBA00022692"/>
    </source>
</evidence>
<dbReference type="GO" id="GO:0004571">
    <property type="term" value="F:mannosyl-oligosaccharide 1,2-alpha-mannosidase activity"/>
    <property type="evidence" value="ECO:0007669"/>
    <property type="project" value="UniProtKB-EC"/>
</dbReference>
<proteinExistence type="inferred from homology"/>
<evidence type="ECO:0000313" key="21">
    <source>
        <dbReference type="EnsemblMetazoa" id="G19670.1:cds"/>
    </source>
</evidence>
<dbReference type="EnsemblMetazoa" id="G19670.1">
    <property type="protein sequence ID" value="G19670.1:cds"/>
    <property type="gene ID" value="G19670"/>
</dbReference>
<keyword evidence="16" id="KW-0479">Metal-binding</keyword>
<feature type="active site" evidence="15">
    <location>
        <position position="532"/>
    </location>
</feature>
<evidence type="ECO:0000256" key="6">
    <source>
        <dbReference type="ARBA" id="ARBA00022837"/>
    </source>
</evidence>
<keyword evidence="6 16" id="KW-0106">Calcium</keyword>
<comment type="catalytic activity">
    <reaction evidence="12">
        <text>N(4)-(alpha-D-Man-(1-&gt;2)-alpha-D-Man-(1-&gt;2)-alpha-D-Man-(1-&gt;3)-[alpha-D-Man-(1-&gt;2)-alpha-D-Man-(1-&gt;3)-[alpha-D-Man-(1-&gt;2)-alpha-D-Man-(1-&gt;6)]-alpha-D-Man-(1-&gt;6)]-beta-D-Man-(1-&gt;4)-beta-D-GlcNAc-(1-&gt;4)-beta-D-GlcNAc)-L-asparaginyl-[protein] (N-glucan mannose isomer 9A1,2,3B1,2,3) + 4 H2O = N(4)-(alpha-D-Man-(1-&gt;3)-[alpha-D-Man-(1-&gt;3)-[alpha-D-Man-(1-&gt;6)]-alpha-D-Man-(1-&gt;6)]-beta-D-Man-(1-&gt;4)-beta-D-GlcNAc-(1-&gt;4)-beta-D-GlcNAc)-L-asparaginyl-[protein] (N-glucan mannose isomer 5A1,2) + 4 beta-D-mannose</text>
        <dbReference type="Rhea" id="RHEA:56008"/>
        <dbReference type="Rhea" id="RHEA-COMP:14356"/>
        <dbReference type="Rhea" id="RHEA-COMP:14367"/>
        <dbReference type="ChEBI" id="CHEBI:15377"/>
        <dbReference type="ChEBI" id="CHEBI:28563"/>
        <dbReference type="ChEBI" id="CHEBI:59087"/>
        <dbReference type="ChEBI" id="CHEBI:139493"/>
        <dbReference type="EC" id="3.2.1.113"/>
    </reaction>
</comment>
<keyword evidence="8 20" id="KW-0472">Membrane</keyword>
<feature type="transmembrane region" description="Helical" evidence="20">
    <location>
        <begin position="31"/>
        <end position="51"/>
    </location>
</feature>
<reference evidence="21" key="1">
    <citation type="submission" date="2022-08" db="UniProtKB">
        <authorList>
            <consortium name="EnsemblMetazoa"/>
        </authorList>
    </citation>
    <scope>IDENTIFICATION</scope>
    <source>
        <strain evidence="21">05x7-T-G4-1.051#20</strain>
    </source>
</reference>
<evidence type="ECO:0000256" key="17">
    <source>
        <dbReference type="PIRSR" id="PIRSR601382-3"/>
    </source>
</evidence>
<evidence type="ECO:0000256" key="3">
    <source>
        <dbReference type="ARBA" id="ARBA00007658"/>
    </source>
</evidence>
<evidence type="ECO:0000256" key="20">
    <source>
        <dbReference type="SAM" id="Phobius"/>
    </source>
</evidence>
<dbReference type="SUPFAM" id="SSF48225">
    <property type="entry name" value="Seven-hairpin glycosidases"/>
    <property type="match status" value="1"/>
</dbReference>
<feature type="active site" description="Proton donor" evidence="15">
    <location>
        <position position="507"/>
    </location>
</feature>
<dbReference type="EC" id="3.2.1.-" evidence="18"/>
<feature type="active site" description="Proton donor" evidence="15">
    <location>
        <position position="267"/>
    </location>
</feature>
<evidence type="ECO:0000256" key="15">
    <source>
        <dbReference type="PIRSR" id="PIRSR601382-1"/>
    </source>
</evidence>
<keyword evidence="10 18" id="KW-0326">Glycosidase</keyword>
<dbReference type="Proteomes" id="UP000005408">
    <property type="component" value="Unassembled WGS sequence"/>
</dbReference>
<dbReference type="GO" id="GO:0005975">
    <property type="term" value="P:carbohydrate metabolic process"/>
    <property type="evidence" value="ECO:0007669"/>
    <property type="project" value="InterPro"/>
</dbReference>
<dbReference type="PANTHER" id="PTHR11742">
    <property type="entry name" value="MANNOSYL-OLIGOSACCHARIDE ALPHA-1,2-MANNOSIDASE-RELATED"/>
    <property type="match status" value="1"/>
</dbReference>
<keyword evidence="9 17" id="KW-1015">Disulfide bond</keyword>
<feature type="binding site" evidence="16">
    <location>
        <position position="618"/>
    </location>
    <ligand>
        <name>Ca(2+)</name>
        <dbReference type="ChEBI" id="CHEBI:29108"/>
    </ligand>
</feature>
<evidence type="ECO:0000256" key="2">
    <source>
        <dbReference type="ARBA" id="ARBA00004922"/>
    </source>
</evidence>
<evidence type="ECO:0000256" key="5">
    <source>
        <dbReference type="ARBA" id="ARBA00022801"/>
    </source>
</evidence>
<dbReference type="Gene3D" id="1.50.10.10">
    <property type="match status" value="1"/>
</dbReference>
<dbReference type="AlphaFoldDB" id="A0A8W8JPH4"/>
<name>A0A8W8JPH4_MAGGI</name>
<keyword evidence="22" id="KW-1185">Reference proteome</keyword>
<evidence type="ECO:0000256" key="7">
    <source>
        <dbReference type="ARBA" id="ARBA00022968"/>
    </source>
</evidence>
<comment type="similarity">
    <text evidence="3 18">Belongs to the glycosyl hydrolase 47 family.</text>
</comment>
<feature type="compositionally biased region" description="Basic and acidic residues" evidence="19">
    <location>
        <begin position="137"/>
        <end position="165"/>
    </location>
</feature>
<dbReference type="PRINTS" id="PR00747">
    <property type="entry name" value="GLYHDRLASE47"/>
</dbReference>
<comment type="catalytic activity">
    <reaction evidence="11">
        <text>N(4)-(alpha-D-Man-(1-&gt;2)-alpha-D-Man-(1-&gt;2)-alpha-D-Man-(1-&gt;3)-[alpha-D-Man-(1-&gt;3)-[alpha-D-Man-(1-&gt;2)-alpha-D-Man-(1-&gt;6)]-alpha-D-Man-(1-&gt;6)]-beta-D-Man-(1-&gt;4)-beta-D-GlcNAc-(1-&gt;4)-beta-D-GlcNAc)-L-asparaginyl-[protein] (N-glucan mannose isomer 8A1,2,3B1,3) + 3 H2O = N(4)-(alpha-D-Man-(1-&gt;3)-[alpha-D-Man-(1-&gt;3)-[alpha-D-Man-(1-&gt;6)]-alpha-D-Man-(1-&gt;6)]-beta-D-Man-(1-&gt;4)-beta-D-GlcNAc-(1-&gt;4)-beta-D-GlcNAc)-L-asparaginyl-[protein] (N-glucan mannose isomer 5A1,2) + 3 beta-D-mannose</text>
        <dbReference type="Rhea" id="RHEA:56028"/>
        <dbReference type="Rhea" id="RHEA-COMP:14358"/>
        <dbReference type="Rhea" id="RHEA-COMP:14367"/>
        <dbReference type="ChEBI" id="CHEBI:15377"/>
        <dbReference type="ChEBI" id="CHEBI:28563"/>
        <dbReference type="ChEBI" id="CHEBI:59087"/>
        <dbReference type="ChEBI" id="CHEBI:60628"/>
        <dbReference type="EC" id="3.2.1.113"/>
    </reaction>
</comment>